<dbReference type="PANTHER" id="PTHR34154:SF3">
    <property type="entry name" value="ALKALI-SENSITIVE LINKAGE PROTEIN 1"/>
    <property type="match status" value="1"/>
</dbReference>
<dbReference type="GO" id="GO:0071966">
    <property type="term" value="P:fungal-type cell wall polysaccharide metabolic process"/>
    <property type="evidence" value="ECO:0007669"/>
    <property type="project" value="TreeGrafter"/>
</dbReference>
<accession>A0AAN6WYQ5</accession>
<keyword evidence="4" id="KW-1185">Reference proteome</keyword>
<reference evidence="3" key="1">
    <citation type="journal article" date="2023" name="Mol. Phylogenet. Evol.">
        <title>Genome-scale phylogeny and comparative genomics of the fungal order Sordariales.</title>
        <authorList>
            <person name="Hensen N."/>
            <person name="Bonometti L."/>
            <person name="Westerberg I."/>
            <person name="Brannstrom I.O."/>
            <person name="Guillou S."/>
            <person name="Cros-Aarteil S."/>
            <person name="Calhoun S."/>
            <person name="Haridas S."/>
            <person name="Kuo A."/>
            <person name="Mondo S."/>
            <person name="Pangilinan J."/>
            <person name="Riley R."/>
            <person name="LaButti K."/>
            <person name="Andreopoulos B."/>
            <person name="Lipzen A."/>
            <person name="Chen C."/>
            <person name="Yan M."/>
            <person name="Daum C."/>
            <person name="Ng V."/>
            <person name="Clum A."/>
            <person name="Steindorff A."/>
            <person name="Ohm R.A."/>
            <person name="Martin F."/>
            <person name="Silar P."/>
            <person name="Natvig D.O."/>
            <person name="Lalanne C."/>
            <person name="Gautier V."/>
            <person name="Ament-Velasquez S.L."/>
            <person name="Kruys A."/>
            <person name="Hutchinson M.I."/>
            <person name="Powell A.J."/>
            <person name="Barry K."/>
            <person name="Miller A.N."/>
            <person name="Grigoriev I.V."/>
            <person name="Debuchy R."/>
            <person name="Gladieux P."/>
            <person name="Hiltunen Thoren M."/>
            <person name="Johannesson H."/>
        </authorList>
    </citation>
    <scope>NUCLEOTIDE SEQUENCE</scope>
    <source>
        <strain evidence="3">PSN309</strain>
    </source>
</reference>
<reference evidence="3" key="2">
    <citation type="submission" date="2023-05" db="EMBL/GenBank/DDBJ databases">
        <authorList>
            <consortium name="Lawrence Berkeley National Laboratory"/>
            <person name="Steindorff A."/>
            <person name="Hensen N."/>
            <person name="Bonometti L."/>
            <person name="Westerberg I."/>
            <person name="Brannstrom I.O."/>
            <person name="Guillou S."/>
            <person name="Cros-Aarteil S."/>
            <person name="Calhoun S."/>
            <person name="Haridas S."/>
            <person name="Kuo A."/>
            <person name="Mondo S."/>
            <person name="Pangilinan J."/>
            <person name="Riley R."/>
            <person name="Labutti K."/>
            <person name="Andreopoulos B."/>
            <person name="Lipzen A."/>
            <person name="Chen C."/>
            <person name="Yanf M."/>
            <person name="Daum C."/>
            <person name="Ng V."/>
            <person name="Clum A."/>
            <person name="Ohm R."/>
            <person name="Martin F."/>
            <person name="Silar P."/>
            <person name="Natvig D."/>
            <person name="Lalanne C."/>
            <person name="Gautier V."/>
            <person name="Ament-Velasquez S.L."/>
            <person name="Kruys A."/>
            <person name="Hutchinson M.I."/>
            <person name="Powell A.J."/>
            <person name="Barry K."/>
            <person name="Miller A.N."/>
            <person name="Grigoriev I.V."/>
            <person name="Debuchy R."/>
            <person name="Gladieux P."/>
            <person name="Thoren M.H."/>
            <person name="Johannesson H."/>
        </authorList>
    </citation>
    <scope>NUCLEOTIDE SEQUENCE</scope>
    <source>
        <strain evidence="3">PSN309</strain>
    </source>
</reference>
<name>A0AAN6WYQ5_9PEZI</name>
<organism evidence="3 4">
    <name type="scientific">Podospora australis</name>
    <dbReference type="NCBI Taxonomy" id="1536484"/>
    <lineage>
        <taxon>Eukaryota</taxon>
        <taxon>Fungi</taxon>
        <taxon>Dikarya</taxon>
        <taxon>Ascomycota</taxon>
        <taxon>Pezizomycotina</taxon>
        <taxon>Sordariomycetes</taxon>
        <taxon>Sordariomycetidae</taxon>
        <taxon>Sordariales</taxon>
        <taxon>Podosporaceae</taxon>
        <taxon>Podospora</taxon>
    </lineage>
</organism>
<dbReference type="Gene3D" id="3.20.20.80">
    <property type="entry name" value="Glycosidases"/>
    <property type="match status" value="1"/>
</dbReference>
<proteinExistence type="predicted"/>
<sequence length="329" mass="36184">MLHGSICVAAVAAVGAIFPSVASAYGPISSTKRGLVFTPNETTRADDTIWPESKGLTWYYNYKPEPEAKFSKYPQSEFEFVPMLWGTPSPPDSTEFLDTVKKLIEDGLNITNVLTFNEPNAPFSWGGANMDPVTAAQIWVNNIEPLSEMGIRVGLPAMTGEQSGIPWLQNFLKECSTLVSEGSSTTKNCTYDFVTLHWYDNFEGLASHMGQYSAAFPNVTMWITEYNYANQDLDRTQEFYKMSAEYFDRMESVERYSLFGAFRSDVSNVGPNGAMLSRNGSLTDIGAWYLGRTATGVLPTDGKSPAFKAMVPQVSAALLVAFGAVFALL</sequence>
<protein>
    <submittedName>
        <fullName evidence="3">Glycosyl hydrolase catalytic core-domain-containing protein</fullName>
    </submittedName>
</protein>
<keyword evidence="1" id="KW-0732">Signal</keyword>
<evidence type="ECO:0000256" key="1">
    <source>
        <dbReference type="SAM" id="SignalP"/>
    </source>
</evidence>
<evidence type="ECO:0000259" key="2">
    <source>
        <dbReference type="Pfam" id="PF11790"/>
    </source>
</evidence>
<dbReference type="PANTHER" id="PTHR34154">
    <property type="entry name" value="ALKALI-SENSITIVE LINKAGE PROTEIN 1"/>
    <property type="match status" value="1"/>
</dbReference>
<dbReference type="Pfam" id="PF11790">
    <property type="entry name" value="Glyco_hydro_cc"/>
    <property type="match status" value="1"/>
</dbReference>
<feature type="domain" description="Asl1-like glycosyl hydrolase catalytic" evidence="2">
    <location>
        <begin position="36"/>
        <end position="289"/>
    </location>
</feature>
<dbReference type="EMBL" id="MU864382">
    <property type="protein sequence ID" value="KAK4188927.1"/>
    <property type="molecule type" value="Genomic_DNA"/>
</dbReference>
<dbReference type="GO" id="GO:0016787">
    <property type="term" value="F:hydrolase activity"/>
    <property type="evidence" value="ECO:0007669"/>
    <property type="project" value="UniProtKB-KW"/>
</dbReference>
<dbReference type="InterPro" id="IPR017853">
    <property type="entry name" value="GH"/>
</dbReference>
<dbReference type="FunFam" id="3.20.20.80:FF:000207">
    <property type="entry name" value="Glycoside hydrolase family 128 protein"/>
    <property type="match status" value="1"/>
</dbReference>
<feature type="signal peptide" evidence="1">
    <location>
        <begin position="1"/>
        <end position="24"/>
    </location>
</feature>
<dbReference type="AlphaFoldDB" id="A0AAN6WYQ5"/>
<evidence type="ECO:0000313" key="4">
    <source>
        <dbReference type="Proteomes" id="UP001302126"/>
    </source>
</evidence>
<dbReference type="SUPFAM" id="SSF51445">
    <property type="entry name" value="(Trans)glycosidases"/>
    <property type="match status" value="1"/>
</dbReference>
<gene>
    <name evidence="3" type="ORF">QBC35DRAFT_180592</name>
</gene>
<dbReference type="GO" id="GO:0009277">
    <property type="term" value="C:fungal-type cell wall"/>
    <property type="evidence" value="ECO:0007669"/>
    <property type="project" value="TreeGrafter"/>
</dbReference>
<dbReference type="InterPro" id="IPR053183">
    <property type="entry name" value="ASL1"/>
</dbReference>
<dbReference type="InterPro" id="IPR024655">
    <property type="entry name" value="Asl1_glyco_hydro_catalytic"/>
</dbReference>
<comment type="caution">
    <text evidence="3">The sequence shown here is derived from an EMBL/GenBank/DDBJ whole genome shotgun (WGS) entry which is preliminary data.</text>
</comment>
<feature type="chain" id="PRO_5042850441" evidence="1">
    <location>
        <begin position="25"/>
        <end position="329"/>
    </location>
</feature>
<evidence type="ECO:0000313" key="3">
    <source>
        <dbReference type="EMBL" id="KAK4188927.1"/>
    </source>
</evidence>
<keyword evidence="3" id="KW-0378">Hydrolase</keyword>
<dbReference type="Proteomes" id="UP001302126">
    <property type="component" value="Unassembled WGS sequence"/>
</dbReference>